<accession>A0A9P1N273</accession>
<dbReference type="EMBL" id="CANHGI010000004">
    <property type="protein sequence ID" value="CAI5448735.1"/>
    <property type="molecule type" value="Genomic_DNA"/>
</dbReference>
<evidence type="ECO:0000313" key="2">
    <source>
        <dbReference type="EMBL" id="CAI5448735.1"/>
    </source>
</evidence>
<sequence>MMNPLNAAKYYHYEKQLLKEKNRSSTYLLSASHLRNDLSRNSTFSTYYNSSNFNVMDFFDLRKLQSPRDFNNFHHDGRMQVVSDYSLIALLPVILVAVLISGIFCVYRFRKWKHNRKQIAQLTEFYNIIESSPCLSAKHHLVQHCKQPEKAECDLISRAVSVPATGSTSFFQPIPPKTTKSIKCSGNILKAVDASEVLFHFSQFPAAEKILKKPGAIVHRV</sequence>
<comment type="caution">
    <text evidence="2">The sequence shown here is derived from an EMBL/GenBank/DDBJ whole genome shotgun (WGS) entry which is preliminary data.</text>
</comment>
<dbReference type="Proteomes" id="UP001152747">
    <property type="component" value="Unassembled WGS sequence"/>
</dbReference>
<name>A0A9P1N273_9PELO</name>
<proteinExistence type="predicted"/>
<keyword evidence="1" id="KW-0472">Membrane</keyword>
<organism evidence="2 3">
    <name type="scientific">Caenorhabditis angaria</name>
    <dbReference type="NCBI Taxonomy" id="860376"/>
    <lineage>
        <taxon>Eukaryota</taxon>
        <taxon>Metazoa</taxon>
        <taxon>Ecdysozoa</taxon>
        <taxon>Nematoda</taxon>
        <taxon>Chromadorea</taxon>
        <taxon>Rhabditida</taxon>
        <taxon>Rhabditina</taxon>
        <taxon>Rhabditomorpha</taxon>
        <taxon>Rhabditoidea</taxon>
        <taxon>Rhabditidae</taxon>
        <taxon>Peloderinae</taxon>
        <taxon>Caenorhabditis</taxon>
    </lineage>
</organism>
<keyword evidence="1" id="KW-1133">Transmembrane helix</keyword>
<reference evidence="2" key="1">
    <citation type="submission" date="2022-11" db="EMBL/GenBank/DDBJ databases">
        <authorList>
            <person name="Kikuchi T."/>
        </authorList>
    </citation>
    <scope>NUCLEOTIDE SEQUENCE</scope>
    <source>
        <strain evidence="2">PS1010</strain>
    </source>
</reference>
<keyword evidence="3" id="KW-1185">Reference proteome</keyword>
<evidence type="ECO:0000313" key="3">
    <source>
        <dbReference type="Proteomes" id="UP001152747"/>
    </source>
</evidence>
<dbReference type="OrthoDB" id="5788478at2759"/>
<keyword evidence="1" id="KW-0812">Transmembrane</keyword>
<evidence type="ECO:0000256" key="1">
    <source>
        <dbReference type="SAM" id="Phobius"/>
    </source>
</evidence>
<feature type="transmembrane region" description="Helical" evidence="1">
    <location>
        <begin position="85"/>
        <end position="107"/>
    </location>
</feature>
<gene>
    <name evidence="2" type="ORF">CAMP_LOCUS11372</name>
</gene>
<protein>
    <submittedName>
        <fullName evidence="2">Uncharacterized protein</fullName>
    </submittedName>
</protein>
<dbReference type="AlphaFoldDB" id="A0A9P1N273"/>